<feature type="chain" id="PRO_5011556062" description="Lipoprotein" evidence="1">
    <location>
        <begin position="24"/>
        <end position="250"/>
    </location>
</feature>
<protein>
    <recommendedName>
        <fullName evidence="4">Lipoprotein</fullName>
    </recommendedName>
</protein>
<organism evidence="2 3">
    <name type="scientific">Robiginitalea myxolifaciens</name>
    <dbReference type="NCBI Taxonomy" id="400055"/>
    <lineage>
        <taxon>Bacteria</taxon>
        <taxon>Pseudomonadati</taxon>
        <taxon>Bacteroidota</taxon>
        <taxon>Flavobacteriia</taxon>
        <taxon>Flavobacteriales</taxon>
        <taxon>Flavobacteriaceae</taxon>
        <taxon>Robiginitalea</taxon>
    </lineage>
</organism>
<name>A0A1I6FVM3_9FLAO</name>
<evidence type="ECO:0008006" key="4">
    <source>
        <dbReference type="Google" id="ProtNLM"/>
    </source>
</evidence>
<evidence type="ECO:0000256" key="1">
    <source>
        <dbReference type="SAM" id="SignalP"/>
    </source>
</evidence>
<dbReference type="STRING" id="400055.SAMN04490243_0764"/>
<dbReference type="AlphaFoldDB" id="A0A1I6FVM3"/>
<keyword evidence="3" id="KW-1185">Reference proteome</keyword>
<evidence type="ECO:0000313" key="2">
    <source>
        <dbReference type="EMBL" id="SFR34002.1"/>
    </source>
</evidence>
<dbReference type="Proteomes" id="UP000199534">
    <property type="component" value="Unassembled WGS sequence"/>
</dbReference>
<reference evidence="2 3" key="1">
    <citation type="submission" date="2016-10" db="EMBL/GenBank/DDBJ databases">
        <authorList>
            <person name="de Groot N.N."/>
        </authorList>
    </citation>
    <scope>NUCLEOTIDE SEQUENCE [LARGE SCALE GENOMIC DNA]</scope>
    <source>
        <strain evidence="2 3">DSM 21019</strain>
    </source>
</reference>
<feature type="signal peptide" evidence="1">
    <location>
        <begin position="1"/>
        <end position="23"/>
    </location>
</feature>
<gene>
    <name evidence="2" type="ORF">SAMN04490243_0764</name>
</gene>
<accession>A0A1I6FVM3</accession>
<evidence type="ECO:0000313" key="3">
    <source>
        <dbReference type="Proteomes" id="UP000199534"/>
    </source>
</evidence>
<dbReference type="EMBL" id="FOYQ01000001">
    <property type="protein sequence ID" value="SFR34002.1"/>
    <property type="molecule type" value="Genomic_DNA"/>
</dbReference>
<proteinExistence type="predicted"/>
<keyword evidence="1" id="KW-0732">Signal</keyword>
<sequence length="250" mass="27331">MRNSKKLILLVFSCLLTVQSSCSKEESTSEPSSPSERLFLATKNTPYNPFTGTGGLKNYFLVLLPDGTAYNGLPRQNTLGLLTRAELIQENSLRVGEYEENGNQLVIKWTFNQNKVWTLEKESGGWRQNSTKKYEPISPNVASGTLDATYVFEHTGASGFPGIGSNTLGVRDEIKFNRDGTYARTIIAGASSDGGVGTNGSIDAGTYTIEGYALRLDSNQGTTLSFTIFKWPGEESTVLALNGKRFQKIQ</sequence>